<dbReference type="Pfam" id="PF00413">
    <property type="entry name" value="Peptidase_M10"/>
    <property type="match status" value="1"/>
</dbReference>
<reference evidence="7 8" key="1">
    <citation type="submission" date="2015-08" db="EMBL/GenBank/DDBJ databases">
        <authorList>
            <person name="Babu N.S."/>
            <person name="Beckwith C.J."/>
            <person name="Beseler K.G."/>
            <person name="Brison A."/>
            <person name="Carone J.V."/>
            <person name="Caskin T.P."/>
            <person name="Diamond M."/>
            <person name="Durham M.E."/>
            <person name="Foxe J.M."/>
            <person name="Go M."/>
            <person name="Henderson B.A."/>
            <person name="Jones I.B."/>
            <person name="McGettigan J.A."/>
            <person name="Micheletti S.J."/>
            <person name="Nasrallah M.E."/>
            <person name="Ortiz D."/>
            <person name="Piller C.R."/>
            <person name="Privatt S.R."/>
            <person name="Schneider S.L."/>
            <person name="Sharp S."/>
            <person name="Smith T.C."/>
            <person name="Stanton J.D."/>
            <person name="Ullery H.E."/>
            <person name="Wilson R.J."/>
            <person name="Serrano M.G."/>
            <person name="Buck G."/>
            <person name="Lee V."/>
            <person name="Wang Y."/>
            <person name="Carvalho R."/>
            <person name="Voegtly L."/>
            <person name="Shi R."/>
            <person name="Duckworth R."/>
            <person name="Johnson A."/>
            <person name="Loviza R."/>
            <person name="Walstead R."/>
            <person name="Shah Z."/>
            <person name="Kiflezghi M."/>
            <person name="Wade K."/>
            <person name="Ball S.L."/>
            <person name="Bradley K.W."/>
            <person name="Asai D.J."/>
            <person name="Bowman C.A."/>
            <person name="Russell D.A."/>
            <person name="Pope W.H."/>
            <person name="Jacobs-Sera D."/>
            <person name="Hendrix R.W."/>
            <person name="Hatfull G.F."/>
        </authorList>
    </citation>
    <scope>NUCLEOTIDE SEQUENCE [LARGE SCALE GENOMIC DNA]</scope>
    <source>
        <strain evidence="7 8">DSM 27648</strain>
    </source>
</reference>
<accession>A0A0K1Q1J1</accession>
<dbReference type="EMBL" id="CP012333">
    <property type="protein sequence ID" value="AKU99264.1"/>
    <property type="molecule type" value="Genomic_DNA"/>
</dbReference>
<keyword evidence="3" id="KW-0378">Hydrolase</keyword>
<dbReference type="Proteomes" id="UP000064967">
    <property type="component" value="Chromosome"/>
</dbReference>
<dbReference type="GO" id="GO:0008270">
    <property type="term" value="F:zinc ion binding"/>
    <property type="evidence" value="ECO:0007669"/>
    <property type="project" value="InterPro"/>
</dbReference>
<keyword evidence="1" id="KW-0645">Protease</keyword>
<keyword evidence="8" id="KW-1185">Reference proteome</keyword>
<feature type="region of interest" description="Disordered" evidence="5">
    <location>
        <begin position="50"/>
        <end position="73"/>
    </location>
</feature>
<keyword evidence="4" id="KW-0862">Zinc</keyword>
<dbReference type="SUPFAM" id="SSF55486">
    <property type="entry name" value="Metalloproteases ('zincins'), catalytic domain"/>
    <property type="match status" value="1"/>
</dbReference>
<protein>
    <recommendedName>
        <fullName evidence="6">Peptidase M10 metallopeptidase domain-containing protein</fullName>
    </recommendedName>
</protein>
<evidence type="ECO:0000256" key="5">
    <source>
        <dbReference type="SAM" id="MobiDB-lite"/>
    </source>
</evidence>
<feature type="domain" description="Peptidase M10 metallopeptidase" evidence="6">
    <location>
        <begin position="197"/>
        <end position="244"/>
    </location>
</feature>
<dbReference type="AlphaFoldDB" id="A0A0K1Q1J1"/>
<keyword evidence="2" id="KW-0479">Metal-binding</keyword>
<evidence type="ECO:0000313" key="8">
    <source>
        <dbReference type="Proteomes" id="UP000064967"/>
    </source>
</evidence>
<gene>
    <name evidence="7" type="ORF">AKJ09_05928</name>
</gene>
<dbReference type="KEGG" id="llu:AKJ09_05928"/>
<evidence type="ECO:0000259" key="6">
    <source>
        <dbReference type="Pfam" id="PF00413"/>
    </source>
</evidence>
<dbReference type="PROSITE" id="PS51257">
    <property type="entry name" value="PROKAR_LIPOPROTEIN"/>
    <property type="match status" value="1"/>
</dbReference>
<feature type="region of interest" description="Disordered" evidence="5">
    <location>
        <begin position="305"/>
        <end position="330"/>
    </location>
</feature>
<dbReference type="STRING" id="1391654.AKJ09_05928"/>
<dbReference type="InterPro" id="IPR024079">
    <property type="entry name" value="MetalloPept_cat_dom_sf"/>
</dbReference>
<dbReference type="InterPro" id="IPR001818">
    <property type="entry name" value="Pept_M10_metallopeptidase"/>
</dbReference>
<feature type="compositionally biased region" description="Polar residues" evidence="5">
    <location>
        <begin position="306"/>
        <end position="316"/>
    </location>
</feature>
<evidence type="ECO:0000256" key="3">
    <source>
        <dbReference type="ARBA" id="ARBA00022801"/>
    </source>
</evidence>
<evidence type="ECO:0000256" key="1">
    <source>
        <dbReference type="ARBA" id="ARBA00022670"/>
    </source>
</evidence>
<evidence type="ECO:0000256" key="2">
    <source>
        <dbReference type="ARBA" id="ARBA00022723"/>
    </source>
</evidence>
<evidence type="ECO:0000313" key="7">
    <source>
        <dbReference type="EMBL" id="AKU99264.1"/>
    </source>
</evidence>
<dbReference type="GO" id="GO:0006508">
    <property type="term" value="P:proteolysis"/>
    <property type="evidence" value="ECO:0007669"/>
    <property type="project" value="UniProtKB-KW"/>
</dbReference>
<name>A0A0K1Q1J1_9BACT</name>
<sequence>MHMRVRSLFGSIIPVGIIAAFALASAGCMYDSSRTIAKQTQQHNAAHYTPATLQAEGPAPEERASTPPSRPKTMRVRALVSKAFTAHVIDTPKYMRDLFDDANKMTEPSLGIHLELEATRPWDAAPDEDTAKAITSLETSEPGKDVDFVAGFIGALPRMTQSFHEIGRGAVVGKHLVVRAPGSAETHDAVERSFNQLTDDERRKLRKDIARHRAAVVFLHELGHTLGCIHETEPTSIMVPEYNRRVTTFGPEARTLMRATLEKRRNGASDDEVLKAVGDFLRTAPPAAFVADDRNRLLSDIDARATAQQPRTQVQTEAAPAPAALETPGLSPADREKFLQANEAYSKAEMVRAWNTAKPLFEAYRNSFEVQDLRCKIATNSMPFDMARRECDRLMKLATGKAR</sequence>
<proteinExistence type="predicted"/>
<dbReference type="Gene3D" id="3.40.390.10">
    <property type="entry name" value="Collagenase (Catalytic Domain)"/>
    <property type="match status" value="1"/>
</dbReference>
<dbReference type="GO" id="GO:0004222">
    <property type="term" value="F:metalloendopeptidase activity"/>
    <property type="evidence" value="ECO:0007669"/>
    <property type="project" value="InterPro"/>
</dbReference>
<organism evidence="7 8">
    <name type="scientific">Labilithrix luteola</name>
    <dbReference type="NCBI Taxonomy" id="1391654"/>
    <lineage>
        <taxon>Bacteria</taxon>
        <taxon>Pseudomonadati</taxon>
        <taxon>Myxococcota</taxon>
        <taxon>Polyangia</taxon>
        <taxon>Polyangiales</taxon>
        <taxon>Labilitrichaceae</taxon>
        <taxon>Labilithrix</taxon>
    </lineage>
</organism>
<evidence type="ECO:0000256" key="4">
    <source>
        <dbReference type="ARBA" id="ARBA00022833"/>
    </source>
</evidence>
<dbReference type="GO" id="GO:0031012">
    <property type="term" value="C:extracellular matrix"/>
    <property type="evidence" value="ECO:0007669"/>
    <property type="project" value="InterPro"/>
</dbReference>